<dbReference type="Proteomes" id="UP000279833">
    <property type="component" value="Unassembled WGS sequence"/>
</dbReference>
<name>A0A183JQB9_9TREM</name>
<evidence type="ECO:0000313" key="4">
    <source>
        <dbReference type="WBParaSite" id="SCUD_0000490701-mRNA-1"/>
    </source>
</evidence>
<organism evidence="4">
    <name type="scientific">Schistosoma curassoni</name>
    <dbReference type="NCBI Taxonomy" id="6186"/>
    <lineage>
        <taxon>Eukaryota</taxon>
        <taxon>Metazoa</taxon>
        <taxon>Spiralia</taxon>
        <taxon>Lophotrochozoa</taxon>
        <taxon>Platyhelminthes</taxon>
        <taxon>Trematoda</taxon>
        <taxon>Digenea</taxon>
        <taxon>Strigeidida</taxon>
        <taxon>Schistosomatoidea</taxon>
        <taxon>Schistosomatidae</taxon>
        <taxon>Schistosoma</taxon>
    </lineage>
</organism>
<dbReference type="WBParaSite" id="SCUD_0000490701-mRNA-1">
    <property type="protein sequence ID" value="SCUD_0000490701-mRNA-1"/>
    <property type="gene ID" value="SCUD_0000490701"/>
</dbReference>
<gene>
    <name evidence="2" type="ORF">SCUD_LOCUS4907</name>
</gene>
<evidence type="ECO:0000313" key="2">
    <source>
        <dbReference type="EMBL" id="VDO91471.1"/>
    </source>
</evidence>
<dbReference type="EMBL" id="UZAK01007089">
    <property type="protein sequence ID" value="VDO91471.1"/>
    <property type="molecule type" value="Genomic_DNA"/>
</dbReference>
<accession>A0A183JQB9</accession>
<dbReference type="AlphaFoldDB" id="A0A183JQB9"/>
<evidence type="ECO:0000259" key="1">
    <source>
        <dbReference type="Pfam" id="PF24467"/>
    </source>
</evidence>
<reference evidence="4" key="1">
    <citation type="submission" date="2016-06" db="UniProtKB">
        <authorList>
            <consortium name="WormBaseParasite"/>
        </authorList>
    </citation>
    <scope>IDENTIFICATION</scope>
</reference>
<protein>
    <submittedName>
        <fullName evidence="4">Pecanex-like protein</fullName>
    </submittedName>
</protein>
<proteinExistence type="predicted"/>
<sequence length="87" mass="9710">MCENTAADSQQLSACFGELGSVLSNMFHSGLWTPDDIINIIDQITITPEDWLAENVACLLHTSGLYFLFSVNYLFISNSYTLELQTL</sequence>
<dbReference type="InterPro" id="IPR056622">
    <property type="entry name" value="ARM_FBXO47"/>
</dbReference>
<reference evidence="2 3" key="2">
    <citation type="submission" date="2018-11" db="EMBL/GenBank/DDBJ databases">
        <authorList>
            <consortium name="Pathogen Informatics"/>
        </authorList>
    </citation>
    <scope>NUCLEOTIDE SEQUENCE [LARGE SCALE GENOMIC DNA]</scope>
    <source>
        <strain evidence="2">Dakar</strain>
        <strain evidence="3">Dakar, Senegal</strain>
    </source>
</reference>
<feature type="domain" description="FBXO47 ARM repeats region" evidence="1">
    <location>
        <begin position="2"/>
        <end position="65"/>
    </location>
</feature>
<evidence type="ECO:0000313" key="3">
    <source>
        <dbReference type="Proteomes" id="UP000279833"/>
    </source>
</evidence>
<keyword evidence="3" id="KW-1185">Reference proteome</keyword>
<dbReference type="Pfam" id="PF24467">
    <property type="entry name" value="ARM_FBXO47"/>
    <property type="match status" value="1"/>
</dbReference>
<dbReference type="STRING" id="6186.A0A183JQB9"/>